<accession>A0A932GRZ4</accession>
<dbReference type="PANTHER" id="PTHR21496:SF0">
    <property type="entry name" value="RIESKE DOMAIN-CONTAINING PROTEIN"/>
    <property type="match status" value="1"/>
</dbReference>
<gene>
    <name evidence="8" type="ORF">HYY65_12250</name>
</gene>
<dbReference type="GO" id="GO:0046872">
    <property type="term" value="F:metal ion binding"/>
    <property type="evidence" value="ECO:0007669"/>
    <property type="project" value="UniProtKB-KW"/>
</dbReference>
<name>A0A932GRZ4_UNCTE</name>
<proteinExistence type="inferred from homology"/>
<comment type="cofactor">
    <cofactor evidence="5">
        <name>[2Fe-2S] cluster</name>
        <dbReference type="ChEBI" id="CHEBI:190135"/>
    </cofactor>
</comment>
<evidence type="ECO:0000256" key="4">
    <source>
        <dbReference type="ARBA" id="ARBA00023014"/>
    </source>
</evidence>
<dbReference type="Pfam" id="PF00355">
    <property type="entry name" value="Rieske"/>
    <property type="match status" value="1"/>
</dbReference>
<dbReference type="CDD" id="cd03467">
    <property type="entry name" value="Rieske"/>
    <property type="match status" value="1"/>
</dbReference>
<dbReference type="EMBL" id="JACPSX010000236">
    <property type="protein sequence ID" value="MBI3015797.1"/>
    <property type="molecule type" value="Genomic_DNA"/>
</dbReference>
<evidence type="ECO:0000256" key="5">
    <source>
        <dbReference type="ARBA" id="ARBA00034078"/>
    </source>
</evidence>
<comment type="similarity">
    <text evidence="6">Belongs to the bacterial ring-hydroxylating dioxygenase ferredoxin component family.</text>
</comment>
<dbReference type="InterPro" id="IPR017941">
    <property type="entry name" value="Rieske_2Fe-2S"/>
</dbReference>
<evidence type="ECO:0000313" key="8">
    <source>
        <dbReference type="EMBL" id="MBI3015797.1"/>
    </source>
</evidence>
<evidence type="ECO:0000256" key="2">
    <source>
        <dbReference type="ARBA" id="ARBA00022723"/>
    </source>
</evidence>
<keyword evidence="3" id="KW-0408">Iron</keyword>
<evidence type="ECO:0000256" key="6">
    <source>
        <dbReference type="ARBA" id="ARBA00038001"/>
    </source>
</evidence>
<keyword evidence="1" id="KW-0001">2Fe-2S</keyword>
<reference evidence="8" key="1">
    <citation type="submission" date="2020-07" db="EMBL/GenBank/DDBJ databases">
        <title>Huge and variable diversity of episymbiotic CPR bacteria and DPANN archaea in groundwater ecosystems.</title>
        <authorList>
            <person name="He C.Y."/>
            <person name="Keren R."/>
            <person name="Whittaker M."/>
            <person name="Farag I.F."/>
            <person name="Doudna J."/>
            <person name="Cate J.H.D."/>
            <person name="Banfield J.F."/>
        </authorList>
    </citation>
    <scope>NUCLEOTIDE SEQUENCE</scope>
    <source>
        <strain evidence="8">NC_groundwater_717_Ag_S-0.2um_59_8</strain>
    </source>
</reference>
<keyword evidence="4" id="KW-0411">Iron-sulfur</keyword>
<evidence type="ECO:0000256" key="1">
    <source>
        <dbReference type="ARBA" id="ARBA00022714"/>
    </source>
</evidence>
<evidence type="ECO:0000259" key="7">
    <source>
        <dbReference type="PROSITE" id="PS51296"/>
    </source>
</evidence>
<dbReference type="Gene3D" id="2.102.10.10">
    <property type="entry name" value="Rieske [2Fe-2S] iron-sulphur domain"/>
    <property type="match status" value="1"/>
</dbReference>
<dbReference type="AlphaFoldDB" id="A0A932GRZ4"/>
<dbReference type="Proteomes" id="UP000741360">
    <property type="component" value="Unassembled WGS sequence"/>
</dbReference>
<keyword evidence="2" id="KW-0479">Metal-binding</keyword>
<organism evidence="8 9">
    <name type="scientific">Tectimicrobiota bacterium</name>
    <dbReference type="NCBI Taxonomy" id="2528274"/>
    <lineage>
        <taxon>Bacteria</taxon>
        <taxon>Pseudomonadati</taxon>
        <taxon>Nitrospinota/Tectimicrobiota group</taxon>
        <taxon>Candidatus Tectimicrobiota</taxon>
    </lineage>
</organism>
<dbReference type="InterPro" id="IPR036922">
    <property type="entry name" value="Rieske_2Fe-2S_sf"/>
</dbReference>
<evidence type="ECO:0000256" key="3">
    <source>
        <dbReference type="ARBA" id="ARBA00023004"/>
    </source>
</evidence>
<dbReference type="SUPFAM" id="SSF50022">
    <property type="entry name" value="ISP domain"/>
    <property type="match status" value="1"/>
</dbReference>
<sequence length="120" mass="13620">MDYLVCKEGELRERSCRLVQAGDVQIGVFRVKGKLVAYANNCIHQGGPVCQGEILGKVEEVLGTDKTIISERFSENEIHLVCPWHGWEYNLETGECAADRRLRLRPYPVVLRGDEVYVKV</sequence>
<dbReference type="GO" id="GO:0051537">
    <property type="term" value="F:2 iron, 2 sulfur cluster binding"/>
    <property type="evidence" value="ECO:0007669"/>
    <property type="project" value="UniProtKB-KW"/>
</dbReference>
<dbReference type="PROSITE" id="PS51296">
    <property type="entry name" value="RIESKE"/>
    <property type="match status" value="1"/>
</dbReference>
<dbReference type="PANTHER" id="PTHR21496">
    <property type="entry name" value="FERREDOXIN-RELATED"/>
    <property type="match status" value="1"/>
</dbReference>
<comment type="caution">
    <text evidence="8">The sequence shown here is derived from an EMBL/GenBank/DDBJ whole genome shotgun (WGS) entry which is preliminary data.</text>
</comment>
<evidence type="ECO:0000313" key="9">
    <source>
        <dbReference type="Proteomes" id="UP000741360"/>
    </source>
</evidence>
<feature type="domain" description="Rieske" evidence="7">
    <location>
        <begin position="3"/>
        <end position="118"/>
    </location>
</feature>
<protein>
    <submittedName>
        <fullName evidence="8">Rieske 2Fe-2S domain-containing protein</fullName>
    </submittedName>
</protein>